<accession>A0A344TIC7</accession>
<dbReference type="OrthoDB" id="1119147at2"/>
<feature type="domain" description="DUF4440" evidence="2">
    <location>
        <begin position="37"/>
        <end position="148"/>
    </location>
</feature>
<feature type="chain" id="PRO_5016956800" description="DUF4440 domain-containing protein" evidence="1">
    <location>
        <begin position="28"/>
        <end position="158"/>
    </location>
</feature>
<protein>
    <recommendedName>
        <fullName evidence="2">DUF4440 domain-containing protein</fullName>
    </recommendedName>
</protein>
<gene>
    <name evidence="3" type="ORF">DR864_11880</name>
</gene>
<dbReference type="EMBL" id="CP030850">
    <property type="protein sequence ID" value="AXE18398.1"/>
    <property type="molecule type" value="Genomic_DNA"/>
</dbReference>
<dbReference type="InterPro" id="IPR027843">
    <property type="entry name" value="DUF4440"/>
</dbReference>
<dbReference type="InterPro" id="IPR032710">
    <property type="entry name" value="NTF2-like_dom_sf"/>
</dbReference>
<evidence type="ECO:0000256" key="1">
    <source>
        <dbReference type="SAM" id="SignalP"/>
    </source>
</evidence>
<evidence type="ECO:0000313" key="4">
    <source>
        <dbReference type="Proteomes" id="UP000251993"/>
    </source>
</evidence>
<keyword evidence="4" id="KW-1185">Reference proteome</keyword>
<sequence length="158" mass="18734">MPPYFNKPMKKILLVCLLGYAPLSSFAQELAKDTVAIKNVIADFFELFSQNDLKYMERNCTPEFELYEVGYLWTTDTLRNFVAKRQAQKRIWVRTNAFNFIRINVKKDIAWVGYYNTASLTHAETNEKRTVKWLESAILVKKNRRWWLTQMHSTPMPK</sequence>
<name>A0A344TIC7_9BACT</name>
<evidence type="ECO:0000313" key="3">
    <source>
        <dbReference type="EMBL" id="AXE18398.1"/>
    </source>
</evidence>
<dbReference type="Gene3D" id="3.10.450.50">
    <property type="match status" value="1"/>
</dbReference>
<dbReference type="Pfam" id="PF14534">
    <property type="entry name" value="DUF4440"/>
    <property type="match status" value="1"/>
</dbReference>
<dbReference type="SUPFAM" id="SSF54427">
    <property type="entry name" value="NTF2-like"/>
    <property type="match status" value="1"/>
</dbReference>
<dbReference type="AlphaFoldDB" id="A0A344TIC7"/>
<dbReference type="Proteomes" id="UP000251993">
    <property type="component" value="Chromosome"/>
</dbReference>
<proteinExistence type="predicted"/>
<reference evidence="3 4" key="1">
    <citation type="submission" date="2018-07" db="EMBL/GenBank/DDBJ databases">
        <title>Genome sequencing of Runella.</title>
        <authorList>
            <person name="Baek M.-G."/>
            <person name="Yi H."/>
        </authorList>
    </citation>
    <scope>NUCLEOTIDE SEQUENCE [LARGE SCALE GENOMIC DNA]</scope>
    <source>
        <strain evidence="3 4">HYN0085</strain>
    </source>
</reference>
<feature type="signal peptide" evidence="1">
    <location>
        <begin position="1"/>
        <end position="27"/>
    </location>
</feature>
<evidence type="ECO:0000259" key="2">
    <source>
        <dbReference type="Pfam" id="PF14534"/>
    </source>
</evidence>
<keyword evidence="1" id="KW-0732">Signal</keyword>
<organism evidence="3 4">
    <name type="scientific">Runella rosea</name>
    <dbReference type="NCBI Taxonomy" id="2259595"/>
    <lineage>
        <taxon>Bacteria</taxon>
        <taxon>Pseudomonadati</taxon>
        <taxon>Bacteroidota</taxon>
        <taxon>Cytophagia</taxon>
        <taxon>Cytophagales</taxon>
        <taxon>Spirosomataceae</taxon>
        <taxon>Runella</taxon>
    </lineage>
</organism>
<dbReference type="KEGG" id="run:DR864_11880"/>